<dbReference type="OrthoDB" id="3800937at2759"/>
<feature type="region of interest" description="Disordered" evidence="1">
    <location>
        <begin position="126"/>
        <end position="183"/>
    </location>
</feature>
<organism evidence="2 3">
    <name type="scientific">Neocucurbitaria cava</name>
    <dbReference type="NCBI Taxonomy" id="798079"/>
    <lineage>
        <taxon>Eukaryota</taxon>
        <taxon>Fungi</taxon>
        <taxon>Dikarya</taxon>
        <taxon>Ascomycota</taxon>
        <taxon>Pezizomycotina</taxon>
        <taxon>Dothideomycetes</taxon>
        <taxon>Pleosporomycetidae</taxon>
        <taxon>Pleosporales</taxon>
        <taxon>Pleosporineae</taxon>
        <taxon>Cucurbitariaceae</taxon>
        <taxon>Neocucurbitaria</taxon>
    </lineage>
</organism>
<feature type="compositionally biased region" description="Basic and acidic residues" evidence="1">
    <location>
        <begin position="137"/>
        <end position="153"/>
    </location>
</feature>
<name>A0A9W8Y002_9PLEO</name>
<evidence type="ECO:0000313" key="3">
    <source>
        <dbReference type="Proteomes" id="UP001140560"/>
    </source>
</evidence>
<gene>
    <name evidence="2" type="ORF">N0V83_010765</name>
</gene>
<sequence length="361" mass="39741">MVYVLNTDNLSQAEVQRLQAQWKPVFNPQSQEPEPRSDVPVRGRGQVTYRAPPGPAAGSDGRDTRGNQSSSLKKRKTRDDEDTQGPGSQVPLERSPALANVPLIKQSDEARRAARAIRFAPGSTATARSFNNVPSKVPDKHTTSDLGKDHDKSPLVNTATARSNVPEKVPEKHTPSSNLGKRSRVPVTPAKIFKVKPDPIVEPNYEYKAPFFDYGNDSLPILYSIWINHVDGKQPITEPSFALRQDALALYRRSWSGDDLGRTDTPKTGPTRTIDDVDLYFRHGKIHVAAERGLLLAADYLRMIGVPDTQPVRFDGKKPAWAKEAAARAAVGKRDYRGADKGLIDWATFSYAGLLAKQGGK</sequence>
<reference evidence="2" key="1">
    <citation type="submission" date="2022-10" db="EMBL/GenBank/DDBJ databases">
        <title>Tapping the CABI collections for fungal endophytes: first genome assemblies for Collariella, Neodidymelliopsis, Ascochyta clinopodiicola, Didymella pomorum, Didymosphaeria variabile, Neocosmospora piperis and Neocucurbitaria cava.</title>
        <authorList>
            <person name="Hill R."/>
        </authorList>
    </citation>
    <scope>NUCLEOTIDE SEQUENCE</scope>
    <source>
        <strain evidence="2">IMI 356814</strain>
    </source>
</reference>
<feature type="region of interest" description="Disordered" evidence="1">
    <location>
        <begin position="25"/>
        <end position="100"/>
    </location>
</feature>
<dbReference type="Proteomes" id="UP001140560">
    <property type="component" value="Unassembled WGS sequence"/>
</dbReference>
<accession>A0A9W8Y002</accession>
<keyword evidence="3" id="KW-1185">Reference proteome</keyword>
<comment type="caution">
    <text evidence="2">The sequence shown here is derived from an EMBL/GenBank/DDBJ whole genome shotgun (WGS) entry which is preliminary data.</text>
</comment>
<evidence type="ECO:0000313" key="2">
    <source>
        <dbReference type="EMBL" id="KAJ4361824.1"/>
    </source>
</evidence>
<dbReference type="EMBL" id="JAPEUY010000022">
    <property type="protein sequence ID" value="KAJ4361824.1"/>
    <property type="molecule type" value="Genomic_DNA"/>
</dbReference>
<dbReference type="AlphaFoldDB" id="A0A9W8Y002"/>
<protein>
    <submittedName>
        <fullName evidence="2">Uncharacterized protein</fullName>
    </submittedName>
</protein>
<evidence type="ECO:0000256" key="1">
    <source>
        <dbReference type="SAM" id="MobiDB-lite"/>
    </source>
</evidence>
<proteinExistence type="predicted"/>